<dbReference type="EMBL" id="FNJM01000001">
    <property type="protein sequence ID" value="SDO89099.1"/>
    <property type="molecule type" value="Genomic_DNA"/>
</dbReference>
<evidence type="ECO:0000313" key="1">
    <source>
        <dbReference type="EMBL" id="SDO89099.1"/>
    </source>
</evidence>
<organism evidence="1 2">
    <name type="scientific">Clostridium gasigenes</name>
    <dbReference type="NCBI Taxonomy" id="94869"/>
    <lineage>
        <taxon>Bacteria</taxon>
        <taxon>Bacillati</taxon>
        <taxon>Bacillota</taxon>
        <taxon>Clostridia</taxon>
        <taxon>Eubacteriales</taxon>
        <taxon>Clostridiaceae</taxon>
        <taxon>Clostridium</taxon>
    </lineage>
</organism>
<dbReference type="STRING" id="94869.SAMN04488529_101740"/>
<reference evidence="1 2" key="1">
    <citation type="submission" date="2016-10" db="EMBL/GenBank/DDBJ databases">
        <authorList>
            <person name="de Groot N.N."/>
        </authorList>
    </citation>
    <scope>NUCLEOTIDE SEQUENCE [LARGE SCALE GENOMIC DNA]</scope>
    <source>
        <strain evidence="1 2">DSM 12272</strain>
    </source>
</reference>
<evidence type="ECO:0000313" key="2">
    <source>
        <dbReference type="Proteomes" id="UP000198597"/>
    </source>
</evidence>
<name>A0A1H0N8Q9_9CLOT</name>
<dbReference type="AlphaFoldDB" id="A0A1H0N8Q9"/>
<gene>
    <name evidence="1" type="ORF">SAMN04488529_101740</name>
</gene>
<sequence length="193" mass="22854">MFNIDLMNIFQGLVRNYLKFNLTTESNKFEILKKELDYIVEVGEVLGYSSILTGINEESRSITDIIEIRWHNYDDKNTISNELFLYFSKELDLIEDVKAINNLVNTIDTKSETKFFVQIIEVSSKDRVDYLNKLLQYAKRFNSIDVLIIYKTSNIREQTSEYYSYLFKESKLVKQKNACSYYDVFGSLKMKFH</sequence>
<dbReference type="Proteomes" id="UP000198597">
    <property type="component" value="Unassembled WGS sequence"/>
</dbReference>
<proteinExistence type="predicted"/>
<accession>A0A1H0N8Q9</accession>
<keyword evidence="2" id="KW-1185">Reference proteome</keyword>
<protein>
    <submittedName>
        <fullName evidence="1">Uncharacterized protein</fullName>
    </submittedName>
</protein>
<dbReference type="OrthoDB" id="1914673at2"/>
<dbReference type="RefSeq" id="WP_139164811.1">
    <property type="nucleotide sequence ID" value="NZ_FNJM01000001.1"/>
</dbReference>